<dbReference type="AlphaFoldDB" id="A0A382VB23"/>
<dbReference type="InterPro" id="IPR001207">
    <property type="entry name" value="Transposase_mutator"/>
</dbReference>
<dbReference type="GO" id="GO:0003677">
    <property type="term" value="F:DNA binding"/>
    <property type="evidence" value="ECO:0007669"/>
    <property type="project" value="UniProtKB-KW"/>
</dbReference>
<name>A0A382VB23_9ZZZZ</name>
<evidence type="ECO:0000256" key="3">
    <source>
        <dbReference type="ARBA" id="ARBA00023172"/>
    </source>
</evidence>
<dbReference type="PANTHER" id="PTHR33217:SF7">
    <property type="entry name" value="TRANSPOSASE FOR INSERTION SEQUENCE ELEMENT IS1081"/>
    <property type="match status" value="1"/>
</dbReference>
<dbReference type="Pfam" id="PF00872">
    <property type="entry name" value="Transposase_mut"/>
    <property type="match status" value="1"/>
</dbReference>
<organism evidence="4">
    <name type="scientific">marine metagenome</name>
    <dbReference type="NCBI Taxonomy" id="408172"/>
    <lineage>
        <taxon>unclassified sequences</taxon>
        <taxon>metagenomes</taxon>
        <taxon>ecological metagenomes</taxon>
    </lineage>
</organism>
<dbReference type="GO" id="GO:0004803">
    <property type="term" value="F:transposase activity"/>
    <property type="evidence" value="ECO:0007669"/>
    <property type="project" value="InterPro"/>
</dbReference>
<evidence type="ECO:0000313" key="4">
    <source>
        <dbReference type="EMBL" id="SVD43689.1"/>
    </source>
</evidence>
<gene>
    <name evidence="4" type="ORF">METZ01_LOCUS396543</name>
</gene>
<dbReference type="EMBL" id="UINC01150570">
    <property type="protein sequence ID" value="SVD43689.1"/>
    <property type="molecule type" value="Genomic_DNA"/>
</dbReference>
<keyword evidence="1" id="KW-0815">Transposition</keyword>
<keyword evidence="3" id="KW-0233">DNA recombination</keyword>
<reference evidence="4" key="1">
    <citation type="submission" date="2018-05" db="EMBL/GenBank/DDBJ databases">
        <authorList>
            <person name="Lanie J.A."/>
            <person name="Ng W.-L."/>
            <person name="Kazmierczak K.M."/>
            <person name="Andrzejewski T.M."/>
            <person name="Davidsen T.M."/>
            <person name="Wayne K.J."/>
            <person name="Tettelin H."/>
            <person name="Glass J.I."/>
            <person name="Rusch D."/>
            <person name="Podicherti R."/>
            <person name="Tsui H.-C.T."/>
            <person name="Winkler M.E."/>
        </authorList>
    </citation>
    <scope>NUCLEOTIDE SEQUENCE</scope>
</reference>
<dbReference type="GO" id="GO:0006313">
    <property type="term" value="P:DNA transposition"/>
    <property type="evidence" value="ECO:0007669"/>
    <property type="project" value="InterPro"/>
</dbReference>
<evidence type="ECO:0000256" key="1">
    <source>
        <dbReference type="ARBA" id="ARBA00022578"/>
    </source>
</evidence>
<feature type="non-terminal residue" evidence="4">
    <location>
        <position position="1"/>
    </location>
</feature>
<keyword evidence="2" id="KW-0238">DNA-binding</keyword>
<evidence type="ECO:0000256" key="2">
    <source>
        <dbReference type="ARBA" id="ARBA00023125"/>
    </source>
</evidence>
<protein>
    <recommendedName>
        <fullName evidence="5">Mutator family transposase</fullName>
    </recommendedName>
</protein>
<accession>A0A382VB23</accession>
<dbReference type="PANTHER" id="PTHR33217">
    <property type="entry name" value="TRANSPOSASE FOR INSERTION SEQUENCE ELEMENT IS1081"/>
    <property type="match status" value="1"/>
</dbReference>
<evidence type="ECO:0008006" key="5">
    <source>
        <dbReference type="Google" id="ProtNLM"/>
    </source>
</evidence>
<proteinExistence type="predicted"/>
<sequence length="210" mass="24272">ATENEVVCRHLIQDLVDRGLQYQQGLLAIIDGSKGLFNAVTRSLKGYVCVQRCQWHKRRNVTSYLAKGQQARIKRKMQKAYEKPTYNEAKADLLSLKPELTLMNQSAVKSLEEGLEETLTIHRLGMMPDLRKSFRTTNCIESVNSMAKELTRNVKRWRNSKQRHRRWLAAALIDIEPRLNRVSGHKHLPMLRVALKNELKLTNETQIKVA</sequence>